<keyword evidence="10 12" id="KW-0472">Membrane</keyword>
<accession>A0ABW5R3R3</accession>
<keyword evidence="8 12" id="KW-1133">Transmembrane helix</keyword>
<dbReference type="InterPro" id="IPR036890">
    <property type="entry name" value="HATPase_C_sf"/>
</dbReference>
<comment type="caution">
    <text evidence="14">The sequence shown here is derived from an EMBL/GenBank/DDBJ whole genome shotgun (WGS) entry which is preliminary data.</text>
</comment>
<evidence type="ECO:0000313" key="15">
    <source>
        <dbReference type="Proteomes" id="UP001597493"/>
    </source>
</evidence>
<dbReference type="Proteomes" id="UP001597493">
    <property type="component" value="Unassembled WGS sequence"/>
</dbReference>
<dbReference type="SUPFAM" id="SSF55874">
    <property type="entry name" value="ATPase domain of HSP90 chaperone/DNA topoisomerase II/histidine kinase"/>
    <property type="match status" value="1"/>
</dbReference>
<feature type="compositionally biased region" description="Basic and acidic residues" evidence="11">
    <location>
        <begin position="590"/>
        <end position="602"/>
    </location>
</feature>
<dbReference type="SMART" id="SM00387">
    <property type="entry name" value="HATPase_c"/>
    <property type="match status" value="1"/>
</dbReference>
<keyword evidence="15" id="KW-1185">Reference proteome</keyword>
<evidence type="ECO:0000256" key="2">
    <source>
        <dbReference type="ARBA" id="ARBA00022475"/>
    </source>
</evidence>
<name>A0ABW5R3R3_9BACL</name>
<evidence type="ECO:0000313" key="14">
    <source>
        <dbReference type="EMBL" id="MFD2663312.1"/>
    </source>
</evidence>
<keyword evidence="9" id="KW-0902">Two-component regulatory system</keyword>
<keyword evidence="4 12" id="KW-0812">Transmembrane</keyword>
<dbReference type="Gene3D" id="3.30.565.10">
    <property type="entry name" value="Histidine kinase-like ATPase, C-terminal domain"/>
    <property type="match status" value="1"/>
</dbReference>
<dbReference type="PANTHER" id="PTHR34220">
    <property type="entry name" value="SENSOR HISTIDINE KINASE YPDA"/>
    <property type="match status" value="1"/>
</dbReference>
<feature type="transmembrane region" description="Helical" evidence="12">
    <location>
        <begin position="44"/>
        <end position="65"/>
    </location>
</feature>
<evidence type="ECO:0000256" key="7">
    <source>
        <dbReference type="ARBA" id="ARBA00022840"/>
    </source>
</evidence>
<dbReference type="InterPro" id="IPR011620">
    <property type="entry name" value="Sig_transdc_His_kinase_LytS_TM"/>
</dbReference>
<protein>
    <submittedName>
        <fullName evidence="14">LytS/YhcK type 5TM receptor domain-containing protein</fullName>
    </submittedName>
</protein>
<evidence type="ECO:0000256" key="3">
    <source>
        <dbReference type="ARBA" id="ARBA00022679"/>
    </source>
</evidence>
<feature type="transmembrane region" description="Helical" evidence="12">
    <location>
        <begin position="184"/>
        <end position="209"/>
    </location>
</feature>
<feature type="transmembrane region" description="Helical" evidence="12">
    <location>
        <begin position="12"/>
        <end position="32"/>
    </location>
</feature>
<evidence type="ECO:0000256" key="12">
    <source>
        <dbReference type="SAM" id="Phobius"/>
    </source>
</evidence>
<evidence type="ECO:0000256" key="9">
    <source>
        <dbReference type="ARBA" id="ARBA00023012"/>
    </source>
</evidence>
<evidence type="ECO:0000256" key="10">
    <source>
        <dbReference type="ARBA" id="ARBA00023136"/>
    </source>
</evidence>
<dbReference type="InterPro" id="IPR050640">
    <property type="entry name" value="Bact_2-comp_sensor_kinase"/>
</dbReference>
<dbReference type="InterPro" id="IPR005467">
    <property type="entry name" value="His_kinase_dom"/>
</dbReference>
<feature type="region of interest" description="Disordered" evidence="11">
    <location>
        <begin position="588"/>
        <end position="608"/>
    </location>
</feature>
<proteinExistence type="predicted"/>
<evidence type="ECO:0000256" key="5">
    <source>
        <dbReference type="ARBA" id="ARBA00022741"/>
    </source>
</evidence>
<organism evidence="14 15">
    <name type="scientific">Paenibacillus thailandensis</name>
    <dbReference type="NCBI Taxonomy" id="393250"/>
    <lineage>
        <taxon>Bacteria</taxon>
        <taxon>Bacillati</taxon>
        <taxon>Bacillota</taxon>
        <taxon>Bacilli</taxon>
        <taxon>Bacillales</taxon>
        <taxon>Paenibacillaceae</taxon>
        <taxon>Paenibacillus</taxon>
    </lineage>
</organism>
<dbReference type="InterPro" id="IPR003594">
    <property type="entry name" value="HATPase_dom"/>
</dbReference>
<reference evidence="15" key="1">
    <citation type="journal article" date="2019" name="Int. J. Syst. Evol. Microbiol.">
        <title>The Global Catalogue of Microorganisms (GCM) 10K type strain sequencing project: providing services to taxonomists for standard genome sequencing and annotation.</title>
        <authorList>
            <consortium name="The Broad Institute Genomics Platform"/>
            <consortium name="The Broad Institute Genome Sequencing Center for Infectious Disease"/>
            <person name="Wu L."/>
            <person name="Ma J."/>
        </authorList>
    </citation>
    <scope>NUCLEOTIDE SEQUENCE [LARGE SCALE GENOMIC DNA]</scope>
    <source>
        <strain evidence="15">TISTR 1827</strain>
    </source>
</reference>
<evidence type="ECO:0000256" key="8">
    <source>
        <dbReference type="ARBA" id="ARBA00022989"/>
    </source>
</evidence>
<feature type="transmembrane region" description="Helical" evidence="12">
    <location>
        <begin position="85"/>
        <end position="111"/>
    </location>
</feature>
<dbReference type="RefSeq" id="WP_379279070.1">
    <property type="nucleotide sequence ID" value="NZ_JBHUGT010000039.1"/>
</dbReference>
<dbReference type="EMBL" id="JBHUMY010000041">
    <property type="protein sequence ID" value="MFD2663312.1"/>
    <property type="molecule type" value="Genomic_DNA"/>
</dbReference>
<evidence type="ECO:0000256" key="1">
    <source>
        <dbReference type="ARBA" id="ARBA00004651"/>
    </source>
</evidence>
<keyword evidence="7" id="KW-0067">ATP-binding</keyword>
<dbReference type="Pfam" id="PF02518">
    <property type="entry name" value="HATPase_c"/>
    <property type="match status" value="1"/>
</dbReference>
<dbReference type="Pfam" id="PF07694">
    <property type="entry name" value="5TM-5TMR_LYT"/>
    <property type="match status" value="1"/>
</dbReference>
<evidence type="ECO:0000256" key="4">
    <source>
        <dbReference type="ARBA" id="ARBA00022692"/>
    </source>
</evidence>
<feature type="transmembrane region" description="Helical" evidence="12">
    <location>
        <begin position="123"/>
        <end position="145"/>
    </location>
</feature>
<keyword evidence="6" id="KW-0418">Kinase</keyword>
<feature type="transmembrane region" description="Helical" evidence="12">
    <location>
        <begin position="157"/>
        <end position="177"/>
    </location>
</feature>
<dbReference type="InterPro" id="IPR010559">
    <property type="entry name" value="Sig_transdc_His_kin_internal"/>
</dbReference>
<dbReference type="Pfam" id="PF06580">
    <property type="entry name" value="His_kinase"/>
    <property type="match status" value="1"/>
</dbReference>
<keyword evidence="3" id="KW-0808">Transferase</keyword>
<comment type="subcellular location">
    <subcellularLocation>
        <location evidence="1">Cell membrane</location>
        <topology evidence="1">Multi-pass membrane protein</topology>
    </subcellularLocation>
</comment>
<dbReference type="PANTHER" id="PTHR34220:SF7">
    <property type="entry name" value="SENSOR HISTIDINE KINASE YPDA"/>
    <property type="match status" value="1"/>
</dbReference>
<evidence type="ECO:0000256" key="6">
    <source>
        <dbReference type="ARBA" id="ARBA00022777"/>
    </source>
</evidence>
<feature type="domain" description="Histidine kinase" evidence="13">
    <location>
        <begin position="479"/>
        <end position="585"/>
    </location>
</feature>
<sequence>MQQLTLHLFERMGILLVLTFILTRVPLFRQLLDLDRRNMSGKHVAVYSGLFGLFGILGTYAGVVVGEGRAVTSFWIAPLGPEQALAHSALVGVVIGGLMGGPAVGIGSGLLTGAHLLYMGGYAGLAGAIAAPVIGALAGGVARFFSQERVISPAKALFIGMFAPIMLMGIVLICAGADKPERAIALVNAIGLPMVLTNSVSIAIFTAMLRVALKEEERAAAYETERALHIAEAALPHLKRGLTYATAQAVAGLLLRELRAAAVAVADTERLLAHAGIGSGAVKPGEPIRSAPALAAVRSGELQVVAGEEELQPPHPALGAAIMVPMLEGRQTAGLIQLYFKRPQDIRRVEIVMAAGIGQLLSYQLGAASHERMTALMKEAELKLLQAQINPHFLFNTLNAIHSLIRTDPNLARHATMQLGSFMRLNAKAMASGGTTVRQELDLVGAYLDIIRIRFEDRFDFLCRIEDGLEELRIPPASLQMLVENSVKHGLRDKASGGLIRLELKRTEGGMAEIRLEDNGSGIPAGLLGRLGERPVGTEGSEGAGIGVYNVNQRLIAMYGKEAGLRIENRPEGGCRFSFAVPVAYGEGGGQREADNSFDRGGRTARPG</sequence>
<keyword evidence="14" id="KW-0675">Receptor</keyword>
<evidence type="ECO:0000256" key="11">
    <source>
        <dbReference type="SAM" id="MobiDB-lite"/>
    </source>
</evidence>
<keyword evidence="5" id="KW-0547">Nucleotide-binding</keyword>
<dbReference type="PROSITE" id="PS50109">
    <property type="entry name" value="HIS_KIN"/>
    <property type="match status" value="1"/>
</dbReference>
<gene>
    <name evidence="14" type="ORF">ACFSW5_24035</name>
</gene>
<evidence type="ECO:0000259" key="13">
    <source>
        <dbReference type="PROSITE" id="PS50109"/>
    </source>
</evidence>
<keyword evidence="2" id="KW-1003">Cell membrane</keyword>